<dbReference type="PROSITE" id="PS51257">
    <property type="entry name" value="PROKAR_LIPOPROTEIN"/>
    <property type="match status" value="1"/>
</dbReference>
<evidence type="ECO:0000259" key="3">
    <source>
        <dbReference type="Pfam" id="PF03629"/>
    </source>
</evidence>
<feature type="signal peptide" evidence="2">
    <location>
        <begin position="1"/>
        <end position="29"/>
    </location>
</feature>
<dbReference type="Pfam" id="PF03629">
    <property type="entry name" value="SASA"/>
    <property type="match status" value="1"/>
</dbReference>
<organism evidence="4 5">
    <name type="scientific">Pontibacter actiniarum</name>
    <dbReference type="NCBI Taxonomy" id="323450"/>
    <lineage>
        <taxon>Bacteria</taxon>
        <taxon>Pseudomonadati</taxon>
        <taxon>Bacteroidota</taxon>
        <taxon>Cytophagia</taxon>
        <taxon>Cytophagales</taxon>
        <taxon>Hymenobacteraceae</taxon>
        <taxon>Pontibacter</taxon>
    </lineage>
</organism>
<accession>A0A1X9YU61</accession>
<dbReference type="InterPro" id="IPR036514">
    <property type="entry name" value="SGNH_hydro_sf"/>
</dbReference>
<dbReference type="OrthoDB" id="852035at2"/>
<name>A0A1X9YU61_9BACT</name>
<keyword evidence="2" id="KW-0732">Signal</keyword>
<protein>
    <recommendedName>
        <fullName evidence="3">Sialate O-acetylesterase domain-containing protein</fullName>
    </recommendedName>
</protein>
<sequence length="274" mass="30343">MVPVRQLNYLLLICFGGALFLSCSQHAPAPQNEVAVHVILGQSNSIGRAYASQLPRELRAPLDSCYIYNVSRKRFEVIEAGVNTQSQAGQFGPVVKAAQLLRDHQQREVYFVVAGYGNTQLYSSGSEPDWNADSHELTQEVLRVLEQSQQALKAEGKTAVFKSVTWWQGENDAKSSEKAAAYGQNEAAFFTFLDQTPYLHSAKRVVYKLFPEPSVMPYADKVNAAKAKRASSDAKTLSLIDTRKYELNPQDKLHATAKGQVQAGTDLFKAIKNL</sequence>
<dbReference type="InterPro" id="IPR005181">
    <property type="entry name" value="SASA"/>
</dbReference>
<dbReference type="KEGG" id="pact:CA264_13875"/>
<dbReference type="GO" id="GO:0016788">
    <property type="term" value="F:hydrolase activity, acting on ester bonds"/>
    <property type="evidence" value="ECO:0007669"/>
    <property type="project" value="UniProtKB-ARBA"/>
</dbReference>
<dbReference type="InterPro" id="IPR052940">
    <property type="entry name" value="Carb_Esterase_6"/>
</dbReference>
<dbReference type="STRING" id="709015.GCA_000472485_02816"/>
<dbReference type="PANTHER" id="PTHR31988">
    <property type="entry name" value="ESTERASE, PUTATIVE (DUF303)-RELATED"/>
    <property type="match status" value="1"/>
</dbReference>
<gene>
    <name evidence="4" type="ORF">CA264_13875</name>
</gene>
<proteinExistence type="predicted"/>
<keyword evidence="5" id="KW-1185">Reference proteome</keyword>
<dbReference type="AlphaFoldDB" id="A0A1X9YU61"/>
<evidence type="ECO:0000256" key="1">
    <source>
        <dbReference type="ARBA" id="ARBA00022801"/>
    </source>
</evidence>
<dbReference type="Proteomes" id="UP000266292">
    <property type="component" value="Chromosome"/>
</dbReference>
<dbReference type="SUPFAM" id="SSF52266">
    <property type="entry name" value="SGNH hydrolase"/>
    <property type="match status" value="1"/>
</dbReference>
<dbReference type="EMBL" id="CP021235">
    <property type="protein sequence ID" value="ARS36436.1"/>
    <property type="molecule type" value="Genomic_DNA"/>
</dbReference>
<dbReference type="PANTHER" id="PTHR31988:SF19">
    <property type="entry name" value="9-O-ACETYL-N-ACETYLNEURAMINIC ACID DEACETYLASE-RELATED"/>
    <property type="match status" value="1"/>
</dbReference>
<dbReference type="Gene3D" id="3.40.50.1110">
    <property type="entry name" value="SGNH hydrolase"/>
    <property type="match status" value="1"/>
</dbReference>
<feature type="chain" id="PRO_5013299111" description="Sialate O-acetylesterase domain-containing protein" evidence="2">
    <location>
        <begin position="30"/>
        <end position="274"/>
    </location>
</feature>
<evidence type="ECO:0000313" key="4">
    <source>
        <dbReference type="EMBL" id="ARS36436.1"/>
    </source>
</evidence>
<keyword evidence="1" id="KW-0378">Hydrolase</keyword>
<reference evidence="5" key="1">
    <citation type="submission" date="2017-05" db="EMBL/GenBank/DDBJ databases">
        <authorList>
            <person name="Ray J."/>
            <person name="Price M."/>
            <person name="Deutschbauer A."/>
        </authorList>
    </citation>
    <scope>NUCLEOTIDE SEQUENCE [LARGE SCALE GENOMIC DNA]</scope>
    <source>
        <strain evidence="5">DSM 19842</strain>
    </source>
</reference>
<evidence type="ECO:0000313" key="5">
    <source>
        <dbReference type="Proteomes" id="UP000266292"/>
    </source>
</evidence>
<feature type="domain" description="Sialate O-acetylesterase" evidence="3">
    <location>
        <begin position="35"/>
        <end position="271"/>
    </location>
</feature>
<evidence type="ECO:0000256" key="2">
    <source>
        <dbReference type="SAM" id="SignalP"/>
    </source>
</evidence>